<comment type="similarity">
    <text evidence="1">Belongs to the gamma-glutamylcyclotransferase family.</text>
</comment>
<dbReference type="InterPro" id="IPR045038">
    <property type="entry name" value="AIG2-like"/>
</dbReference>
<dbReference type="AlphaFoldDB" id="A0A194UP79"/>
<evidence type="ECO:0000256" key="2">
    <source>
        <dbReference type="ARBA" id="ARBA00022679"/>
    </source>
</evidence>
<dbReference type="CDD" id="cd06661">
    <property type="entry name" value="GGCT_like"/>
    <property type="match status" value="1"/>
</dbReference>
<dbReference type="Gene3D" id="3.10.490.10">
    <property type="entry name" value="Gamma-glutamyl cyclotransferase-like"/>
    <property type="match status" value="1"/>
</dbReference>
<feature type="region of interest" description="Disordered" evidence="4">
    <location>
        <begin position="1"/>
        <end position="44"/>
    </location>
</feature>
<evidence type="ECO:0000259" key="5">
    <source>
        <dbReference type="Pfam" id="PF06094"/>
    </source>
</evidence>
<evidence type="ECO:0000256" key="4">
    <source>
        <dbReference type="SAM" id="MobiDB-lite"/>
    </source>
</evidence>
<dbReference type="GO" id="GO:0016740">
    <property type="term" value="F:transferase activity"/>
    <property type="evidence" value="ECO:0007669"/>
    <property type="project" value="UniProtKB-KW"/>
</dbReference>
<name>A0A194UP79_CYTMA</name>
<accession>A0A194UP79</accession>
<dbReference type="PANTHER" id="PTHR31544">
    <property type="entry name" value="AIG2-LIKE PROTEIN D"/>
    <property type="match status" value="1"/>
</dbReference>
<keyword evidence="7" id="KW-1185">Reference proteome</keyword>
<gene>
    <name evidence="6" type="ORF">VP1G_00897</name>
</gene>
<dbReference type="Proteomes" id="UP000078576">
    <property type="component" value="Unassembled WGS sequence"/>
</dbReference>
<dbReference type="InterPro" id="IPR013024">
    <property type="entry name" value="GGCT-like"/>
</dbReference>
<evidence type="ECO:0000313" key="7">
    <source>
        <dbReference type="Proteomes" id="UP000078576"/>
    </source>
</evidence>
<dbReference type="InterPro" id="IPR036568">
    <property type="entry name" value="GGCT-like_sf"/>
</dbReference>
<protein>
    <recommendedName>
        <fullName evidence="3">Putative gamma-glutamylcyclotransferase</fullName>
    </recommendedName>
</protein>
<dbReference type="PANTHER" id="PTHR31544:SF4">
    <property type="entry name" value="GAMMA-GLUTAMYLCYCLOTRANSFERASE-RELATED"/>
    <property type="match status" value="1"/>
</dbReference>
<dbReference type="EMBL" id="KN714669">
    <property type="protein sequence ID" value="KUI53469.1"/>
    <property type="molecule type" value="Genomic_DNA"/>
</dbReference>
<dbReference type="InterPro" id="IPR009288">
    <property type="entry name" value="AIG2-like_dom"/>
</dbReference>
<evidence type="ECO:0000313" key="6">
    <source>
        <dbReference type="EMBL" id="KUI53469.1"/>
    </source>
</evidence>
<reference evidence="7" key="1">
    <citation type="submission" date="2014-12" db="EMBL/GenBank/DDBJ databases">
        <title>Genome Sequence of Valsa Canker Pathogens Uncovers a Specific Adaption of Colonization on Woody Bark.</title>
        <authorList>
            <person name="Yin Z."/>
            <person name="Liu H."/>
            <person name="Gao X."/>
            <person name="Li Z."/>
            <person name="Song N."/>
            <person name="Ke X."/>
            <person name="Dai Q."/>
            <person name="Wu Y."/>
            <person name="Sun Y."/>
            <person name="Xu J.-R."/>
            <person name="Kang Z.K."/>
            <person name="Wang L."/>
            <person name="Huang L."/>
        </authorList>
    </citation>
    <scope>NUCLEOTIDE SEQUENCE [LARGE SCALE GENOMIC DNA]</scope>
    <source>
        <strain evidence="7">SXYL134</strain>
    </source>
</reference>
<proteinExistence type="inferred from homology"/>
<feature type="domain" description="Gamma-glutamylcyclotransferase AIG2-like" evidence="5">
    <location>
        <begin position="76"/>
        <end position="191"/>
    </location>
</feature>
<keyword evidence="2" id="KW-0808">Transferase</keyword>
<dbReference type="Pfam" id="PF06094">
    <property type="entry name" value="GGACT"/>
    <property type="match status" value="1"/>
</dbReference>
<evidence type="ECO:0000256" key="1">
    <source>
        <dbReference type="ARBA" id="ARBA00008861"/>
    </source>
</evidence>
<organism evidence="6 7">
    <name type="scientific">Cytospora mali</name>
    <name type="common">Apple Valsa canker fungus</name>
    <name type="synonym">Valsa mali</name>
    <dbReference type="NCBI Taxonomy" id="578113"/>
    <lineage>
        <taxon>Eukaryota</taxon>
        <taxon>Fungi</taxon>
        <taxon>Dikarya</taxon>
        <taxon>Ascomycota</taxon>
        <taxon>Pezizomycotina</taxon>
        <taxon>Sordariomycetes</taxon>
        <taxon>Sordariomycetidae</taxon>
        <taxon>Diaporthales</taxon>
        <taxon>Cytosporaceae</taxon>
        <taxon>Cytospora</taxon>
    </lineage>
</organism>
<dbReference type="OrthoDB" id="3262926at2759"/>
<dbReference type="SUPFAM" id="SSF110857">
    <property type="entry name" value="Gamma-glutamyl cyclotransferase-like"/>
    <property type="match status" value="1"/>
</dbReference>
<sequence>MDNNTQSSSARKEISDPGSTARGEAPADNSSLKPDQPSAEKRSLLAEKFLASVDRKSKIAQRQEPAEDYHEGKELYFFYGSLMHPRMLRHVLELSELPEVKPAEIVGYRTKVWGPYPALVAGKTEEIVKGVAYEVENGGHKDRLQRYETDCYRTAKCLIRVDGAEEVLGKTFIWNGDEEDLDDGAFDNEAWMARMDRIIKR</sequence>
<evidence type="ECO:0000256" key="3">
    <source>
        <dbReference type="ARBA" id="ARBA00030602"/>
    </source>
</evidence>